<protein>
    <recommendedName>
        <fullName evidence="1">cyclin-dependent kinase</fullName>
        <ecNumber evidence="1">2.7.11.22</ecNumber>
    </recommendedName>
</protein>
<evidence type="ECO:0000256" key="8">
    <source>
        <dbReference type="ARBA" id="ARBA00048367"/>
    </source>
</evidence>
<dbReference type="InterPro" id="IPR011009">
    <property type="entry name" value="Kinase-like_dom_sf"/>
</dbReference>
<dbReference type="FunFam" id="3.30.200.20:FF:000927">
    <property type="entry name" value="Cyclin-dependent kinase 2"/>
    <property type="match status" value="1"/>
</dbReference>
<dbReference type="GO" id="GO:0005634">
    <property type="term" value="C:nucleus"/>
    <property type="evidence" value="ECO:0007669"/>
    <property type="project" value="TreeGrafter"/>
</dbReference>
<keyword evidence="4 9" id="KW-0547">Nucleotide-binding</keyword>
<comment type="caution">
    <text evidence="11">The sequence shown here is derived from an EMBL/GenBank/DDBJ whole genome shotgun (WGS) entry which is preliminary data.</text>
</comment>
<dbReference type="GO" id="GO:0030332">
    <property type="term" value="F:cyclin binding"/>
    <property type="evidence" value="ECO:0007669"/>
    <property type="project" value="TreeGrafter"/>
</dbReference>
<comment type="catalytic activity">
    <reaction evidence="8">
        <text>L-seryl-[protein] + ATP = O-phospho-L-seryl-[protein] + ADP + H(+)</text>
        <dbReference type="Rhea" id="RHEA:17989"/>
        <dbReference type="Rhea" id="RHEA-COMP:9863"/>
        <dbReference type="Rhea" id="RHEA-COMP:11604"/>
        <dbReference type="ChEBI" id="CHEBI:15378"/>
        <dbReference type="ChEBI" id="CHEBI:29999"/>
        <dbReference type="ChEBI" id="CHEBI:30616"/>
        <dbReference type="ChEBI" id="CHEBI:83421"/>
        <dbReference type="ChEBI" id="CHEBI:456216"/>
        <dbReference type="EC" id="2.7.11.22"/>
    </reaction>
</comment>
<evidence type="ECO:0000256" key="2">
    <source>
        <dbReference type="ARBA" id="ARBA00022527"/>
    </source>
</evidence>
<dbReference type="GO" id="GO:0000082">
    <property type="term" value="P:G1/S transition of mitotic cell cycle"/>
    <property type="evidence" value="ECO:0007669"/>
    <property type="project" value="TreeGrafter"/>
</dbReference>
<keyword evidence="3" id="KW-0808">Transferase</keyword>
<keyword evidence="11" id="KW-0131">Cell cycle</keyword>
<keyword evidence="12" id="KW-1185">Reference proteome</keyword>
<evidence type="ECO:0000256" key="5">
    <source>
        <dbReference type="ARBA" id="ARBA00022777"/>
    </source>
</evidence>
<dbReference type="Pfam" id="PF00069">
    <property type="entry name" value="Pkinase"/>
    <property type="match status" value="1"/>
</dbReference>
<evidence type="ECO:0000313" key="11">
    <source>
        <dbReference type="EMBL" id="KAH9501759.1"/>
    </source>
</evidence>
<evidence type="ECO:0000256" key="6">
    <source>
        <dbReference type="ARBA" id="ARBA00022840"/>
    </source>
</evidence>
<dbReference type="InterPro" id="IPR000719">
    <property type="entry name" value="Prot_kinase_dom"/>
</dbReference>
<gene>
    <name evidence="11" type="primary">CDK1_1</name>
    <name evidence="11" type="ORF">DERF_012579</name>
</gene>
<dbReference type="AlphaFoldDB" id="A0A922HQA6"/>
<evidence type="ECO:0000259" key="10">
    <source>
        <dbReference type="PROSITE" id="PS50011"/>
    </source>
</evidence>
<comment type="catalytic activity">
    <reaction evidence="7">
        <text>L-threonyl-[protein] + ATP = O-phospho-L-threonyl-[protein] + ADP + H(+)</text>
        <dbReference type="Rhea" id="RHEA:46608"/>
        <dbReference type="Rhea" id="RHEA-COMP:11060"/>
        <dbReference type="Rhea" id="RHEA-COMP:11605"/>
        <dbReference type="ChEBI" id="CHEBI:15378"/>
        <dbReference type="ChEBI" id="CHEBI:30013"/>
        <dbReference type="ChEBI" id="CHEBI:30616"/>
        <dbReference type="ChEBI" id="CHEBI:61977"/>
        <dbReference type="ChEBI" id="CHEBI:456216"/>
        <dbReference type="EC" id="2.7.11.22"/>
    </reaction>
</comment>
<dbReference type="SUPFAM" id="SSF56112">
    <property type="entry name" value="Protein kinase-like (PK-like)"/>
    <property type="match status" value="1"/>
</dbReference>
<reference evidence="11" key="2">
    <citation type="journal article" date="2022" name="Res Sq">
        <title>Comparative Genomics Reveals Insights into the Divergent Evolution of Astigmatic Mites and Household Pest Adaptations.</title>
        <authorList>
            <person name="Xiong Q."/>
            <person name="Wan A.T.-Y."/>
            <person name="Liu X.-Y."/>
            <person name="Fung C.S.-H."/>
            <person name="Xiao X."/>
            <person name="Malainual N."/>
            <person name="Hou J."/>
            <person name="Wang L."/>
            <person name="Wang M."/>
            <person name="Yang K."/>
            <person name="Cui Y."/>
            <person name="Leung E."/>
            <person name="Nong W."/>
            <person name="Shin S.-K."/>
            <person name="Au S."/>
            <person name="Jeong K.Y."/>
            <person name="Chew F.T."/>
            <person name="Hui J."/>
            <person name="Leung T.F."/>
            <person name="Tungtrongchitr A."/>
            <person name="Zhong N."/>
            <person name="Liu Z."/>
            <person name="Tsui S."/>
        </authorList>
    </citation>
    <scope>NUCLEOTIDE SEQUENCE</scope>
    <source>
        <strain evidence="11">Derf</strain>
        <tissue evidence="11">Whole organism</tissue>
    </source>
</reference>
<sequence>MEDYQKIEKIGEGTYGVVYKAKHKQTSELVALKKIRLENEDDGVPSTAIREVTVLKELNHPNISKKCSTSRESSTFGI</sequence>
<dbReference type="EC" id="2.7.11.22" evidence="1"/>
<dbReference type="InterPro" id="IPR017441">
    <property type="entry name" value="Protein_kinase_ATP_BS"/>
</dbReference>
<dbReference type="GO" id="GO:0007165">
    <property type="term" value="P:signal transduction"/>
    <property type="evidence" value="ECO:0007669"/>
    <property type="project" value="TreeGrafter"/>
</dbReference>
<dbReference type="EMBL" id="ASGP02000006">
    <property type="protein sequence ID" value="KAH9501759.1"/>
    <property type="molecule type" value="Genomic_DNA"/>
</dbReference>
<evidence type="ECO:0000256" key="9">
    <source>
        <dbReference type="PROSITE-ProRule" id="PRU10141"/>
    </source>
</evidence>
<dbReference type="GO" id="GO:0004693">
    <property type="term" value="F:cyclin-dependent protein serine/threonine kinase activity"/>
    <property type="evidence" value="ECO:0007669"/>
    <property type="project" value="UniProtKB-EC"/>
</dbReference>
<dbReference type="Gene3D" id="3.30.200.20">
    <property type="entry name" value="Phosphorylase Kinase, domain 1"/>
    <property type="match status" value="1"/>
</dbReference>
<feature type="binding site" evidence="9">
    <location>
        <position position="33"/>
    </location>
    <ligand>
        <name>ATP</name>
        <dbReference type="ChEBI" id="CHEBI:30616"/>
    </ligand>
</feature>
<feature type="domain" description="Protein kinase" evidence="10">
    <location>
        <begin position="4"/>
        <end position="78"/>
    </location>
</feature>
<evidence type="ECO:0000256" key="4">
    <source>
        <dbReference type="ARBA" id="ARBA00022741"/>
    </source>
</evidence>
<dbReference type="InterPro" id="IPR050108">
    <property type="entry name" value="CDK"/>
</dbReference>
<keyword evidence="5 11" id="KW-0418">Kinase</keyword>
<proteinExistence type="predicted"/>
<dbReference type="PROSITE" id="PS00107">
    <property type="entry name" value="PROTEIN_KINASE_ATP"/>
    <property type="match status" value="1"/>
</dbReference>
<dbReference type="PROSITE" id="PS50011">
    <property type="entry name" value="PROTEIN_KINASE_DOM"/>
    <property type="match status" value="1"/>
</dbReference>
<accession>A0A922HQA6</accession>
<dbReference type="GO" id="GO:0051301">
    <property type="term" value="P:cell division"/>
    <property type="evidence" value="ECO:0007669"/>
    <property type="project" value="UniProtKB-KW"/>
</dbReference>
<keyword evidence="2" id="KW-0723">Serine/threonine-protein kinase</keyword>
<reference evidence="11" key="1">
    <citation type="submission" date="2013-05" db="EMBL/GenBank/DDBJ databases">
        <authorList>
            <person name="Yim A.K.Y."/>
            <person name="Chan T.F."/>
            <person name="Ji K.M."/>
            <person name="Liu X.Y."/>
            <person name="Zhou J.W."/>
            <person name="Li R.Q."/>
            <person name="Yang K.Y."/>
            <person name="Li J."/>
            <person name="Li M."/>
            <person name="Law P.T.W."/>
            <person name="Wu Y.L."/>
            <person name="Cai Z.L."/>
            <person name="Qin H."/>
            <person name="Bao Y."/>
            <person name="Leung R.K.K."/>
            <person name="Ng P.K.S."/>
            <person name="Zou J."/>
            <person name="Zhong X.J."/>
            <person name="Ran P.X."/>
            <person name="Zhong N.S."/>
            <person name="Liu Z.G."/>
            <person name="Tsui S.K.W."/>
        </authorList>
    </citation>
    <scope>NUCLEOTIDE SEQUENCE</scope>
    <source>
        <strain evidence="11">Derf</strain>
        <tissue evidence="11">Whole organism</tissue>
    </source>
</reference>
<dbReference type="PANTHER" id="PTHR24056:SF254">
    <property type="entry name" value="CYCLIN-DEPENDENT KINASE 2"/>
    <property type="match status" value="1"/>
</dbReference>
<dbReference type="PANTHER" id="PTHR24056">
    <property type="entry name" value="CELL DIVISION PROTEIN KINASE"/>
    <property type="match status" value="1"/>
</dbReference>
<dbReference type="GO" id="GO:0010468">
    <property type="term" value="P:regulation of gene expression"/>
    <property type="evidence" value="ECO:0007669"/>
    <property type="project" value="TreeGrafter"/>
</dbReference>
<keyword evidence="6 9" id="KW-0067">ATP-binding</keyword>
<name>A0A922HQA6_DERFA</name>
<dbReference type="GO" id="GO:0005524">
    <property type="term" value="F:ATP binding"/>
    <property type="evidence" value="ECO:0007669"/>
    <property type="project" value="UniProtKB-UniRule"/>
</dbReference>
<dbReference type="GO" id="GO:0000307">
    <property type="term" value="C:cyclin-dependent protein kinase holoenzyme complex"/>
    <property type="evidence" value="ECO:0007669"/>
    <property type="project" value="TreeGrafter"/>
</dbReference>
<keyword evidence="11" id="KW-0132">Cell division</keyword>
<evidence type="ECO:0000256" key="7">
    <source>
        <dbReference type="ARBA" id="ARBA00047811"/>
    </source>
</evidence>
<dbReference type="GO" id="GO:0010389">
    <property type="term" value="P:regulation of G2/M transition of mitotic cell cycle"/>
    <property type="evidence" value="ECO:0007669"/>
    <property type="project" value="TreeGrafter"/>
</dbReference>
<dbReference type="Proteomes" id="UP000790347">
    <property type="component" value="Unassembled WGS sequence"/>
</dbReference>
<organism evidence="11 12">
    <name type="scientific">Dermatophagoides farinae</name>
    <name type="common">American house dust mite</name>
    <dbReference type="NCBI Taxonomy" id="6954"/>
    <lineage>
        <taxon>Eukaryota</taxon>
        <taxon>Metazoa</taxon>
        <taxon>Ecdysozoa</taxon>
        <taxon>Arthropoda</taxon>
        <taxon>Chelicerata</taxon>
        <taxon>Arachnida</taxon>
        <taxon>Acari</taxon>
        <taxon>Acariformes</taxon>
        <taxon>Sarcoptiformes</taxon>
        <taxon>Astigmata</taxon>
        <taxon>Psoroptidia</taxon>
        <taxon>Analgoidea</taxon>
        <taxon>Pyroglyphidae</taxon>
        <taxon>Dermatophagoidinae</taxon>
        <taxon>Dermatophagoides</taxon>
    </lineage>
</organism>
<evidence type="ECO:0000313" key="12">
    <source>
        <dbReference type="Proteomes" id="UP000790347"/>
    </source>
</evidence>
<evidence type="ECO:0000256" key="3">
    <source>
        <dbReference type="ARBA" id="ARBA00022679"/>
    </source>
</evidence>
<dbReference type="GO" id="GO:0005737">
    <property type="term" value="C:cytoplasm"/>
    <property type="evidence" value="ECO:0007669"/>
    <property type="project" value="TreeGrafter"/>
</dbReference>
<evidence type="ECO:0000256" key="1">
    <source>
        <dbReference type="ARBA" id="ARBA00012425"/>
    </source>
</evidence>